<dbReference type="GO" id="GO:0000127">
    <property type="term" value="C:transcription factor TFIIIC complex"/>
    <property type="evidence" value="ECO:0007669"/>
    <property type="project" value="InterPro"/>
</dbReference>
<dbReference type="Pfam" id="PF20222">
    <property type="entry name" value="DUF6581"/>
    <property type="match status" value="1"/>
</dbReference>
<dbReference type="PANTHER" id="PTHR15180">
    <property type="entry name" value="GENERAL TRANSCRIPTION FACTOR 3C POLYPEPTIDE 1"/>
    <property type="match status" value="1"/>
</dbReference>
<dbReference type="STRING" id="690307.A0A1L9WLV2"/>
<feature type="compositionally biased region" description="Polar residues" evidence="6">
    <location>
        <begin position="337"/>
        <end position="347"/>
    </location>
</feature>
<reference evidence="10" key="1">
    <citation type="journal article" date="2017" name="Genome Biol.">
        <title>Comparative genomics reveals high biological diversity and specific adaptations in the industrially and medically important fungal genus Aspergillus.</title>
        <authorList>
            <person name="de Vries R.P."/>
            <person name="Riley R."/>
            <person name="Wiebenga A."/>
            <person name="Aguilar-Osorio G."/>
            <person name="Amillis S."/>
            <person name="Uchima C.A."/>
            <person name="Anderluh G."/>
            <person name="Asadollahi M."/>
            <person name="Askin M."/>
            <person name="Barry K."/>
            <person name="Battaglia E."/>
            <person name="Bayram O."/>
            <person name="Benocci T."/>
            <person name="Braus-Stromeyer S.A."/>
            <person name="Caldana C."/>
            <person name="Canovas D."/>
            <person name="Cerqueira G.C."/>
            <person name="Chen F."/>
            <person name="Chen W."/>
            <person name="Choi C."/>
            <person name="Clum A."/>
            <person name="Dos Santos R.A."/>
            <person name="Damasio A.R."/>
            <person name="Diallinas G."/>
            <person name="Emri T."/>
            <person name="Fekete E."/>
            <person name="Flipphi M."/>
            <person name="Freyberg S."/>
            <person name="Gallo A."/>
            <person name="Gournas C."/>
            <person name="Habgood R."/>
            <person name="Hainaut M."/>
            <person name="Harispe M.L."/>
            <person name="Henrissat B."/>
            <person name="Hilden K.S."/>
            <person name="Hope R."/>
            <person name="Hossain A."/>
            <person name="Karabika E."/>
            <person name="Karaffa L."/>
            <person name="Karanyi Z."/>
            <person name="Krasevec N."/>
            <person name="Kuo A."/>
            <person name="Kusch H."/>
            <person name="LaButti K."/>
            <person name="Lagendijk E.L."/>
            <person name="Lapidus A."/>
            <person name="Levasseur A."/>
            <person name="Lindquist E."/>
            <person name="Lipzen A."/>
            <person name="Logrieco A.F."/>
            <person name="MacCabe A."/>
            <person name="Maekelae M.R."/>
            <person name="Malavazi I."/>
            <person name="Melin P."/>
            <person name="Meyer V."/>
            <person name="Mielnichuk N."/>
            <person name="Miskei M."/>
            <person name="Molnar A.P."/>
            <person name="Mule G."/>
            <person name="Ngan C.Y."/>
            <person name="Orejas M."/>
            <person name="Orosz E."/>
            <person name="Ouedraogo J.P."/>
            <person name="Overkamp K.M."/>
            <person name="Park H.-S."/>
            <person name="Perrone G."/>
            <person name="Piumi F."/>
            <person name="Punt P.J."/>
            <person name="Ram A.F."/>
            <person name="Ramon A."/>
            <person name="Rauscher S."/>
            <person name="Record E."/>
            <person name="Riano-Pachon D.M."/>
            <person name="Robert V."/>
            <person name="Roehrig J."/>
            <person name="Ruller R."/>
            <person name="Salamov A."/>
            <person name="Salih N.S."/>
            <person name="Samson R.A."/>
            <person name="Sandor E."/>
            <person name="Sanguinetti M."/>
            <person name="Schuetze T."/>
            <person name="Sepcic K."/>
            <person name="Shelest E."/>
            <person name="Sherlock G."/>
            <person name="Sophianopoulou V."/>
            <person name="Squina F.M."/>
            <person name="Sun H."/>
            <person name="Susca A."/>
            <person name="Todd R.B."/>
            <person name="Tsang A."/>
            <person name="Unkles S.E."/>
            <person name="van de Wiele N."/>
            <person name="van Rossen-Uffink D."/>
            <person name="Oliveira J.V."/>
            <person name="Vesth T.C."/>
            <person name="Visser J."/>
            <person name="Yu J.-H."/>
            <person name="Zhou M."/>
            <person name="Andersen M.R."/>
            <person name="Archer D.B."/>
            <person name="Baker S.E."/>
            <person name="Benoit I."/>
            <person name="Brakhage A.A."/>
            <person name="Braus G.H."/>
            <person name="Fischer R."/>
            <person name="Frisvad J.C."/>
            <person name="Goldman G.H."/>
            <person name="Houbraken J."/>
            <person name="Oakley B."/>
            <person name="Pocsi I."/>
            <person name="Scazzocchio C."/>
            <person name="Seiboth B."/>
            <person name="vanKuyk P.A."/>
            <person name="Wortman J."/>
            <person name="Dyer P.S."/>
            <person name="Grigoriev I.V."/>
        </authorList>
    </citation>
    <scope>NUCLEOTIDE SEQUENCE [LARGE SCALE GENOMIC DNA]</scope>
    <source>
        <strain evidence="10">ATCC 16872 / CBS 172.66 / WB 5094</strain>
    </source>
</reference>
<comment type="subcellular location">
    <subcellularLocation>
        <location evidence="1">Nucleus</location>
    </subcellularLocation>
</comment>
<sequence>MAPSLRDLIDFLLAEIALCGDQGASPSDILKFIDTFYARLAQDAPDRSHTVDRRFKEKVWSWLTKNPEISVGQNREGNHLRLQDVGGFSRDESSTEAHTPTLSSEPVRVFVSKERTWLAVTGHEPDETKVLPTEFALLSIIASRKHNGIVQTDLVKASGQDKRSVPKRTDALHQKGYIEKRAIQIKAARTSLCTLRRFLTPEHAPQSDQDSEPSGVKPKMIDFNEFNGKLFDILREYRLISRNDLKAKLGFIDHWHWRILSRALRKFERIGVLKRVKALSQYAHTLKKFHPCVMLIREPTEKDMELFHEFSRNILANLDQEDNVELEDEMDQEDSTRGSQAPPNTTLVKREQEVEDAGRILPSWNPDRNIHNLIFETIDNAGTAGLTNQGIIRNCFGYYYRRPLENAISRLTDCWQLSQPLHLRHLAIVRDTALERTITHYVHYTALSFQALVNAGDALWEAVEFRPKDAKDEKIRPPPVNAMPQLDQYALPLDRPGKEVLKGGDASLLECILVAKPPNYNCSSRDPVAVRQLDGSYTIEQRLKGAAGVGASPLRPRSTPVTVKKEYADVSGDEIVELKPARPRLKKHDPERYKGMSEKERLEAMGYDETWTDYNVLLIERLTPGVYVTPRGRRRAAGNRQGRPRASRIAVFKSPRLSSFSWFQKDRLDLDGKTTILSQVTPQSPRPVETPALTMADSGTELGSLTPSTAGQARGSKRSRQQRDSDATPELRIDSARKQRRVDVGTSQTGALSADANSSSLSVQTEGEKSPDNRMSPVTVDQRTKRKRAVSPKAGDQTMADLADTAKSHGIVATRRSPRKKNSGTIASEVSPLPKKPRANNTLRKWLATSQTPKRPTENHTGAEQAADPHTISQGSETTKSDEMVISTDSNTASTTNADVQLATDQAEVPSPSVSQIAPGLEQVEAPTQQSKNSDRKLRAGKGGSVAVLRRQIVMDIIDQAGGAYPMGTELWYPFMTAWQRTRYKEVPDLRTVRTVVKGLVDAGRLSQLTFSGRDNKGVMVTKNIVYKVEMQADDPLIEDLQKKMLAADRYYFPPSVDVDPEIKKNGSKRKKMEGKEGRHTSHFPLLPDELTVQLHKKPASVVAIEKRRDMAMRRELLEQLAMEEDFDPFSGSEIVRLMTFRRRTGKNGAQGLTSITRPYPLRMTKEERQLHRRHALAGLASIRKMRRLWSSLAPYSMLMNTRSTFIPTTGTFSTEAGIPALQAAKDRAKAAARKHVLIPATELPHSLEDILKSQRHNFDYSASDDPRARQFFHETNTISRWEIENEDLLARKSSEITFINQTVPNLESSGIESGIRFDFDESFGDIITPRLSVITRQRRRRSEAASMAPQNRRIAKWDESMAGDENKALMSSQQLNNRNTFPKRNRAPLAPEMVRRIMVAFAVVRSLAGGSDARQIDWTLLFHCFPDMEQDIVAERSRLVLNKCRLQIVKMQSDFHERFLDAYAKDEVPRIDYDDLYSYDWEGVVDWAMHHLELPKSEKLPDLPGTREQLDSMFDVREEPTNPLDEFYHVSQSITVSRKRALAAAVPFAMPLSNKMARARPRKAELARLDVAKTWVRANVVTPDETYRPMEARQSLERFGEPLVHQALQSLVTERALNMGNRGRITPGRNYDVTEYFLLAISKKRAIESVQLRRAQKFKTEVLDPAFQDQGHAEIDWNADDGDMLVAINLLWAGRVLLKPRDPPRDKYGLTDGGYLTRQMDKKKLRFTVEIWPTDAYVYGNPVQEKASTLKPPRLPEEIDPATSLPAKVPLWYDIHGDFVRVLWDLAVASVVSCVAQRPGISASSIAGMLKPTMGGWEVQLLLEWMKKVGAMKLDWTRTDKAHDEDEPGWRTDEWWYMVLA</sequence>
<evidence type="ECO:0000256" key="3">
    <source>
        <dbReference type="ARBA" id="ARBA00023125"/>
    </source>
</evidence>
<dbReference type="InterPro" id="IPR007309">
    <property type="entry name" value="TFIIIC_Bblock-bd"/>
</dbReference>
<gene>
    <name evidence="9" type="ORF">ASPACDRAFT_80646</name>
</gene>
<evidence type="ECO:0000313" key="9">
    <source>
        <dbReference type="EMBL" id="OJJ97152.1"/>
    </source>
</evidence>
<keyword evidence="5" id="KW-0539">Nucleus</keyword>
<evidence type="ECO:0000256" key="2">
    <source>
        <dbReference type="ARBA" id="ARBA00022553"/>
    </source>
</evidence>
<dbReference type="GO" id="GO:0042791">
    <property type="term" value="P:5S class rRNA transcription by RNA polymerase III"/>
    <property type="evidence" value="ECO:0007669"/>
    <property type="project" value="TreeGrafter"/>
</dbReference>
<feature type="compositionally biased region" description="Basic and acidic residues" evidence="6">
    <location>
        <begin position="721"/>
        <end position="743"/>
    </location>
</feature>
<dbReference type="OMA" id="CWQLSQP"/>
<dbReference type="InterPro" id="IPR046488">
    <property type="entry name" value="Sfc3/Tfc3_C"/>
</dbReference>
<evidence type="ECO:0000259" key="7">
    <source>
        <dbReference type="Pfam" id="PF04182"/>
    </source>
</evidence>
<feature type="compositionally biased region" description="Polar residues" evidence="6">
    <location>
        <begin position="839"/>
        <end position="862"/>
    </location>
</feature>
<feature type="region of interest" description="Disordered" evidence="6">
    <location>
        <begin position="1062"/>
        <end position="1084"/>
    </location>
</feature>
<feature type="region of interest" description="Disordered" evidence="6">
    <location>
        <begin position="325"/>
        <end position="349"/>
    </location>
</feature>
<protein>
    <submittedName>
        <fullName evidence="9">Uncharacterized protein</fullName>
    </submittedName>
</protein>
<dbReference type="Pfam" id="PF04182">
    <property type="entry name" value="B-block_TFIIIC"/>
    <property type="match status" value="1"/>
</dbReference>
<dbReference type="GO" id="GO:0006384">
    <property type="term" value="P:transcription initiation at RNA polymerase III promoter"/>
    <property type="evidence" value="ECO:0007669"/>
    <property type="project" value="InterPro"/>
</dbReference>
<evidence type="ECO:0000256" key="5">
    <source>
        <dbReference type="ARBA" id="ARBA00023242"/>
    </source>
</evidence>
<dbReference type="VEuPathDB" id="FungiDB:ASPACDRAFT_80646"/>
<keyword evidence="10" id="KW-1185">Reference proteome</keyword>
<dbReference type="GO" id="GO:0003677">
    <property type="term" value="F:DNA binding"/>
    <property type="evidence" value="ECO:0007669"/>
    <property type="project" value="UniProtKB-KW"/>
</dbReference>
<feature type="domain" description="B-block binding subunit of TFIIIC" evidence="7">
    <location>
        <begin position="133"/>
        <end position="200"/>
    </location>
</feature>
<dbReference type="GeneID" id="30979512"/>
<dbReference type="GO" id="GO:0005634">
    <property type="term" value="C:nucleus"/>
    <property type="evidence" value="ECO:0007669"/>
    <property type="project" value="UniProtKB-SubCell"/>
</dbReference>
<dbReference type="RefSeq" id="XP_020053492.1">
    <property type="nucleotide sequence ID" value="XM_020205698.1"/>
</dbReference>
<feature type="compositionally biased region" description="Polar residues" evidence="6">
    <location>
        <begin position="701"/>
        <end position="711"/>
    </location>
</feature>
<evidence type="ECO:0000313" key="10">
    <source>
        <dbReference type="Proteomes" id="UP000184546"/>
    </source>
</evidence>
<dbReference type="EMBL" id="KV878983">
    <property type="protein sequence ID" value="OJJ97152.1"/>
    <property type="molecule type" value="Genomic_DNA"/>
</dbReference>
<dbReference type="Proteomes" id="UP000184546">
    <property type="component" value="Unassembled WGS sequence"/>
</dbReference>
<evidence type="ECO:0000256" key="1">
    <source>
        <dbReference type="ARBA" id="ARBA00004123"/>
    </source>
</evidence>
<proteinExistence type="predicted"/>
<keyword evidence="3" id="KW-0238">DNA-binding</keyword>
<feature type="domain" description="Transcription factor tau subunit sfc3/Tfc3 C-terminal" evidence="8">
    <location>
        <begin position="1385"/>
        <end position="1808"/>
    </location>
</feature>
<accession>A0A1L9WLV2</accession>
<dbReference type="OrthoDB" id="5403573at2759"/>
<keyword evidence="4" id="KW-0804">Transcription</keyword>
<feature type="region of interest" description="Disordered" evidence="6">
    <location>
        <begin position="675"/>
        <end position="882"/>
    </location>
</feature>
<evidence type="ECO:0000256" key="4">
    <source>
        <dbReference type="ARBA" id="ARBA00023163"/>
    </source>
</evidence>
<dbReference type="InterPro" id="IPR044210">
    <property type="entry name" value="Tfc3-like"/>
</dbReference>
<organism evidence="9 10">
    <name type="scientific">Aspergillus aculeatus (strain ATCC 16872 / CBS 172.66 / WB 5094)</name>
    <dbReference type="NCBI Taxonomy" id="690307"/>
    <lineage>
        <taxon>Eukaryota</taxon>
        <taxon>Fungi</taxon>
        <taxon>Dikarya</taxon>
        <taxon>Ascomycota</taxon>
        <taxon>Pezizomycotina</taxon>
        <taxon>Eurotiomycetes</taxon>
        <taxon>Eurotiomycetidae</taxon>
        <taxon>Eurotiales</taxon>
        <taxon>Aspergillaceae</taxon>
        <taxon>Aspergillus</taxon>
        <taxon>Aspergillus subgen. Circumdati</taxon>
    </lineage>
</organism>
<feature type="region of interest" description="Disordered" evidence="6">
    <location>
        <begin position="919"/>
        <end position="939"/>
    </location>
</feature>
<keyword evidence="2" id="KW-0597">Phosphoprotein</keyword>
<feature type="compositionally biased region" description="Low complexity" evidence="6">
    <location>
        <begin position="751"/>
        <end position="762"/>
    </location>
</feature>
<name>A0A1L9WLV2_ASPA1</name>
<evidence type="ECO:0000256" key="6">
    <source>
        <dbReference type="SAM" id="MobiDB-lite"/>
    </source>
</evidence>
<dbReference type="PANTHER" id="PTHR15180:SF1">
    <property type="entry name" value="GENERAL TRANSCRIPTION FACTOR 3C POLYPEPTIDE 1"/>
    <property type="match status" value="1"/>
</dbReference>
<evidence type="ECO:0000259" key="8">
    <source>
        <dbReference type="Pfam" id="PF20222"/>
    </source>
</evidence>